<dbReference type="AlphaFoldDB" id="A0A2T4KJB7"/>
<reference evidence="4 5" key="1">
    <citation type="journal article" date="2016" name="Front. Microbiol.">
        <title>Comprehensive Phylogenetic Analysis of Bovine Non-aureus Staphylococci Species Based on Whole-Genome Sequencing.</title>
        <authorList>
            <person name="Naushad S."/>
            <person name="Barkema H.W."/>
            <person name="Luby C."/>
            <person name="Condas L.A."/>
            <person name="Nobrega D.B."/>
            <person name="Carson D.A."/>
            <person name="De Buck J."/>
        </authorList>
    </citation>
    <scope>NUCLEOTIDE SEQUENCE [LARGE SCALE GENOMIC DNA]</scope>
    <source>
        <strain evidence="3 4">SNUC 1409</strain>
        <strain evidence="2 5">SNUC 761</strain>
    </source>
</reference>
<sequence length="74" mass="8759">MQENYIKLTEDRFIEFLKAKDRAEKLEAMLEYSNNQLDNALAYIDDLNLLHNDQSTRLAQLEADRRKLEAMLNV</sequence>
<reference evidence="2" key="2">
    <citation type="submission" date="2018-03" db="EMBL/GenBank/DDBJ databases">
        <authorList>
            <person name="Keele B.F."/>
        </authorList>
    </citation>
    <scope>NUCLEOTIDE SEQUENCE</scope>
    <source>
        <strain evidence="2">SNUC 761</strain>
    </source>
</reference>
<dbReference type="RefSeq" id="WP_107505750.1">
    <property type="nucleotide sequence ID" value="NZ_PYZI01000018.1"/>
</dbReference>
<keyword evidence="4" id="KW-1185">Reference proteome</keyword>
<evidence type="ECO:0000313" key="5">
    <source>
        <dbReference type="Proteomes" id="UP000242547"/>
    </source>
</evidence>
<dbReference type="EMBL" id="PYZL01000011">
    <property type="protein sequence ID" value="PTE74098.1"/>
    <property type="molecule type" value="Genomic_DNA"/>
</dbReference>
<accession>A0A2T4KJB7</accession>
<evidence type="ECO:0000256" key="1">
    <source>
        <dbReference type="SAM" id="Coils"/>
    </source>
</evidence>
<dbReference type="EMBL" id="PYZI01000018">
    <property type="protein sequence ID" value="PTF12789.1"/>
    <property type="molecule type" value="Genomic_DNA"/>
</dbReference>
<reference evidence="3" key="3">
    <citation type="submission" date="2018-03" db="EMBL/GenBank/DDBJ databases">
        <authorList>
            <person name="Naushad S."/>
        </authorList>
    </citation>
    <scope>NUCLEOTIDE SEQUENCE</scope>
    <source>
        <strain evidence="3">SNUC 1409</strain>
    </source>
</reference>
<evidence type="ECO:0000313" key="3">
    <source>
        <dbReference type="EMBL" id="PTF12789.1"/>
    </source>
</evidence>
<dbReference type="Proteomes" id="UP000242088">
    <property type="component" value="Unassembled WGS sequence"/>
</dbReference>
<comment type="caution">
    <text evidence="2">The sequence shown here is derived from an EMBL/GenBank/DDBJ whole genome shotgun (WGS) entry which is preliminary data.</text>
</comment>
<evidence type="ECO:0000313" key="4">
    <source>
        <dbReference type="Proteomes" id="UP000242088"/>
    </source>
</evidence>
<organism evidence="2 5">
    <name type="scientific">Staphylococcus devriesei</name>
    <dbReference type="NCBI Taxonomy" id="586733"/>
    <lineage>
        <taxon>Bacteria</taxon>
        <taxon>Bacillati</taxon>
        <taxon>Bacillota</taxon>
        <taxon>Bacilli</taxon>
        <taxon>Bacillales</taxon>
        <taxon>Staphylococcaceae</taxon>
        <taxon>Staphylococcus</taxon>
    </lineage>
</organism>
<keyword evidence="1" id="KW-0175">Coiled coil</keyword>
<name>A0A2T4KJB7_9STAP</name>
<dbReference type="Proteomes" id="UP000242547">
    <property type="component" value="Unassembled WGS sequence"/>
</dbReference>
<evidence type="ECO:0000313" key="2">
    <source>
        <dbReference type="EMBL" id="PTE74098.1"/>
    </source>
</evidence>
<gene>
    <name evidence="2" type="ORF">BUY44_02835</name>
    <name evidence="3" type="ORF">BUY47_11160</name>
</gene>
<protein>
    <submittedName>
        <fullName evidence="2">Uncharacterized protein</fullName>
    </submittedName>
</protein>
<proteinExistence type="predicted"/>
<feature type="coiled-coil region" evidence="1">
    <location>
        <begin position="44"/>
        <end position="71"/>
    </location>
</feature>